<dbReference type="Proteomes" id="UP001177670">
    <property type="component" value="Unassembled WGS sequence"/>
</dbReference>
<gene>
    <name evidence="1" type="ORF">K0M31_003580</name>
</gene>
<reference evidence="1" key="1">
    <citation type="submission" date="2021-10" db="EMBL/GenBank/DDBJ databases">
        <title>Melipona bicolor Genome sequencing and assembly.</title>
        <authorList>
            <person name="Araujo N.S."/>
            <person name="Arias M.C."/>
        </authorList>
    </citation>
    <scope>NUCLEOTIDE SEQUENCE</scope>
    <source>
        <strain evidence="1">USP_2M_L1-L4_2017</strain>
        <tissue evidence="1">Whole body</tissue>
    </source>
</reference>
<evidence type="ECO:0000313" key="1">
    <source>
        <dbReference type="EMBL" id="KAK1128095.1"/>
    </source>
</evidence>
<dbReference type="EMBL" id="JAHYIQ010000011">
    <property type="protein sequence ID" value="KAK1128095.1"/>
    <property type="molecule type" value="Genomic_DNA"/>
</dbReference>
<organism evidence="1 2">
    <name type="scientific">Melipona bicolor</name>
    <dbReference type="NCBI Taxonomy" id="60889"/>
    <lineage>
        <taxon>Eukaryota</taxon>
        <taxon>Metazoa</taxon>
        <taxon>Ecdysozoa</taxon>
        <taxon>Arthropoda</taxon>
        <taxon>Hexapoda</taxon>
        <taxon>Insecta</taxon>
        <taxon>Pterygota</taxon>
        <taxon>Neoptera</taxon>
        <taxon>Endopterygota</taxon>
        <taxon>Hymenoptera</taxon>
        <taxon>Apocrita</taxon>
        <taxon>Aculeata</taxon>
        <taxon>Apoidea</taxon>
        <taxon>Anthophila</taxon>
        <taxon>Apidae</taxon>
        <taxon>Melipona</taxon>
    </lineage>
</organism>
<evidence type="ECO:0000313" key="2">
    <source>
        <dbReference type="Proteomes" id="UP001177670"/>
    </source>
</evidence>
<name>A0AA40KPP0_9HYME</name>
<protein>
    <submittedName>
        <fullName evidence="1">Uncharacterized protein</fullName>
    </submittedName>
</protein>
<sequence length="112" mass="12124">MLGRQQQKQQQFAKAKGGVLQVGVGRLAAVVARRGQSAAYRGVAVTGEVPRRSITASDAYAARRFSGCVALFITAAVGAQAATLCRSRRSQPESRYSRPDIILLYLRSERRG</sequence>
<keyword evidence="2" id="KW-1185">Reference proteome</keyword>
<accession>A0AA40KPP0</accession>
<dbReference type="AlphaFoldDB" id="A0AA40KPP0"/>
<comment type="caution">
    <text evidence="1">The sequence shown here is derived from an EMBL/GenBank/DDBJ whole genome shotgun (WGS) entry which is preliminary data.</text>
</comment>
<proteinExistence type="predicted"/>